<feature type="binding site" evidence="8">
    <location>
        <position position="67"/>
    </location>
    <ligand>
        <name>Zn(2+)</name>
        <dbReference type="ChEBI" id="CHEBI:29105"/>
    </ligand>
</feature>
<evidence type="ECO:0000313" key="10">
    <source>
        <dbReference type="Proteomes" id="UP000005741"/>
    </source>
</evidence>
<dbReference type="AlphaFoldDB" id="H1YWH7"/>
<keyword evidence="10" id="KW-1185">Reference proteome</keyword>
<accession>H1YWH7</accession>
<dbReference type="GO" id="GO:0001682">
    <property type="term" value="P:tRNA 5'-leader removal"/>
    <property type="evidence" value="ECO:0007669"/>
    <property type="project" value="UniProtKB-UniRule"/>
</dbReference>
<feature type="binding site" evidence="8">
    <location>
        <position position="90"/>
    </location>
    <ligand>
        <name>Zn(2+)</name>
        <dbReference type="ChEBI" id="CHEBI:29105"/>
    </ligand>
</feature>
<evidence type="ECO:0000256" key="6">
    <source>
        <dbReference type="ARBA" id="ARBA00022801"/>
    </source>
</evidence>
<keyword evidence="6 8" id="KW-0378">Hydrolase</keyword>
<keyword evidence="1 8" id="KW-0963">Cytoplasm</keyword>
<dbReference type="HOGENOM" id="CLU_079140_3_0_2"/>
<dbReference type="STRING" id="937775.Metlim_1678"/>
<dbReference type="PANTHER" id="PTHR14742:SF0">
    <property type="entry name" value="RIBONUCLEASE P PROTEIN SUBUNIT P21"/>
    <property type="match status" value="1"/>
</dbReference>
<name>H1YWH7_9EURY</name>
<evidence type="ECO:0000256" key="1">
    <source>
        <dbReference type="ARBA" id="ARBA00022490"/>
    </source>
</evidence>
<evidence type="ECO:0000256" key="7">
    <source>
        <dbReference type="ARBA" id="ARBA00022833"/>
    </source>
</evidence>
<dbReference type="Gene3D" id="1.20.5.420">
    <property type="entry name" value="Immunoglobulin FC, subunit C"/>
    <property type="match status" value="1"/>
</dbReference>
<dbReference type="GO" id="GO:0008270">
    <property type="term" value="F:zinc ion binding"/>
    <property type="evidence" value="ECO:0007669"/>
    <property type="project" value="UniProtKB-UniRule"/>
</dbReference>
<dbReference type="HAMAP" id="MF_00757">
    <property type="entry name" value="RNase_P_4"/>
    <property type="match status" value="1"/>
</dbReference>
<dbReference type="InterPro" id="IPR007175">
    <property type="entry name" value="Rpr2/Snm1/Rpp21"/>
</dbReference>
<dbReference type="RefSeq" id="WP_004077629.1">
    <property type="nucleotide sequence ID" value="NZ_CM001436.1"/>
</dbReference>
<feature type="binding site" evidence="8">
    <location>
        <position position="93"/>
    </location>
    <ligand>
        <name>Zn(2+)</name>
        <dbReference type="ChEBI" id="CHEBI:29105"/>
    </ligand>
</feature>
<comment type="similarity">
    <text evidence="8">Belongs to the eukaryotic/archaeal RNase P protein component 4 family.</text>
</comment>
<feature type="binding site" evidence="8">
    <location>
        <position position="64"/>
    </location>
    <ligand>
        <name>Zn(2+)</name>
        <dbReference type="ChEBI" id="CHEBI:29105"/>
    </ligand>
</feature>
<sequence>MAAKKSSKTAFKKIAMERIDILFKNAGREFSNNPELSNRYVDIARRIAMRQRVRIPTEYKRKFCRNCHSYAVPGENMSVRIHRGKVIYRCSQCGYIRRIPINNGDRK</sequence>
<keyword evidence="5 8" id="KW-0255">Endonuclease</keyword>
<dbReference type="OrthoDB" id="10058at2157"/>
<comment type="subcellular location">
    <subcellularLocation>
        <location evidence="8">Cytoplasm</location>
    </subcellularLocation>
</comment>
<dbReference type="InParanoid" id="H1YWH7"/>
<evidence type="ECO:0000256" key="5">
    <source>
        <dbReference type="ARBA" id="ARBA00022759"/>
    </source>
</evidence>
<keyword evidence="7 8" id="KW-0862">Zinc</keyword>
<organism evidence="9 10">
    <name type="scientific">Methanoplanus limicola DSM 2279</name>
    <dbReference type="NCBI Taxonomy" id="937775"/>
    <lineage>
        <taxon>Archaea</taxon>
        <taxon>Methanobacteriati</taxon>
        <taxon>Methanobacteriota</taxon>
        <taxon>Stenosarchaea group</taxon>
        <taxon>Methanomicrobia</taxon>
        <taxon>Methanomicrobiales</taxon>
        <taxon>Methanomicrobiaceae</taxon>
        <taxon>Methanoplanus</taxon>
    </lineage>
</organism>
<gene>
    <name evidence="8" type="primary">rnp4</name>
    <name evidence="9" type="ORF">Metlim_1678</name>
</gene>
<dbReference type="InterPro" id="IPR016432">
    <property type="entry name" value="RNP4"/>
</dbReference>
<evidence type="ECO:0000256" key="2">
    <source>
        <dbReference type="ARBA" id="ARBA00022694"/>
    </source>
</evidence>
<comment type="cofactor">
    <cofactor evidence="8">
        <name>Zn(2+)</name>
        <dbReference type="ChEBI" id="CHEBI:29105"/>
    </cofactor>
    <text evidence="8">Binds 1 zinc ion per subunit.</text>
</comment>
<dbReference type="PIRSF" id="PIRSF004878">
    <property type="entry name" value="RNase_P_4"/>
    <property type="match status" value="1"/>
</dbReference>
<protein>
    <recommendedName>
        <fullName evidence="8">Ribonuclease P protein component 4</fullName>
        <shortName evidence="8">RNase P component 4</shortName>
        <ecNumber evidence="8">3.1.26.5</ecNumber>
    </recommendedName>
    <alternativeName>
        <fullName evidence="8">Rpp21</fullName>
    </alternativeName>
</protein>
<evidence type="ECO:0000313" key="9">
    <source>
        <dbReference type="EMBL" id="EHQ35779.1"/>
    </source>
</evidence>
<dbReference type="GO" id="GO:0030677">
    <property type="term" value="C:ribonuclease P complex"/>
    <property type="evidence" value="ECO:0007669"/>
    <property type="project" value="UniProtKB-UniRule"/>
</dbReference>
<dbReference type="GO" id="GO:0005737">
    <property type="term" value="C:cytoplasm"/>
    <property type="evidence" value="ECO:0007669"/>
    <property type="project" value="UniProtKB-SubCell"/>
</dbReference>
<keyword evidence="3 8" id="KW-0540">Nuclease</keyword>
<keyword evidence="4 8" id="KW-0479">Metal-binding</keyword>
<evidence type="ECO:0000256" key="8">
    <source>
        <dbReference type="HAMAP-Rule" id="MF_00757"/>
    </source>
</evidence>
<dbReference type="EC" id="3.1.26.5" evidence="8"/>
<evidence type="ECO:0000256" key="3">
    <source>
        <dbReference type="ARBA" id="ARBA00022722"/>
    </source>
</evidence>
<dbReference type="PANTHER" id="PTHR14742">
    <property type="entry name" value="RIBONUCLEASE P SUBUNIT P21"/>
    <property type="match status" value="1"/>
</dbReference>
<dbReference type="Proteomes" id="UP000005741">
    <property type="component" value="Chromosome"/>
</dbReference>
<comment type="function">
    <text evidence="8">Part of ribonuclease P, a protein complex that generates mature tRNA molecules by cleaving their 5'-ends.</text>
</comment>
<dbReference type="GO" id="GO:0004526">
    <property type="term" value="F:ribonuclease P activity"/>
    <property type="evidence" value="ECO:0007669"/>
    <property type="project" value="UniProtKB-UniRule"/>
</dbReference>
<proteinExistence type="inferred from homology"/>
<keyword evidence="2 8" id="KW-0819">tRNA processing</keyword>
<comment type="catalytic activity">
    <reaction evidence="8">
        <text>Endonucleolytic cleavage of RNA, removing 5'-extranucleotides from tRNA precursor.</text>
        <dbReference type="EC" id="3.1.26.5"/>
    </reaction>
</comment>
<reference evidence="9 10" key="1">
    <citation type="submission" date="2011-10" db="EMBL/GenBank/DDBJ databases">
        <title>The Improved High-Quality Draft genome of Methanoplanus limicola DSM 2279.</title>
        <authorList>
            <consortium name="US DOE Joint Genome Institute (JGI-PGF)"/>
            <person name="Lucas S."/>
            <person name="Copeland A."/>
            <person name="Lapidus A."/>
            <person name="Glavina del Rio T."/>
            <person name="Dalin E."/>
            <person name="Tice H."/>
            <person name="Bruce D."/>
            <person name="Goodwin L."/>
            <person name="Pitluck S."/>
            <person name="Peters L."/>
            <person name="Mikhailova N."/>
            <person name="Lu M."/>
            <person name="Kyrpides N."/>
            <person name="Mavromatis K."/>
            <person name="Ivanova N."/>
            <person name="Markowitz V."/>
            <person name="Cheng J.-F."/>
            <person name="Hugenholtz P."/>
            <person name="Woyke T."/>
            <person name="Wu D."/>
            <person name="Wirth R."/>
            <person name="Brambilla E.-M."/>
            <person name="Klenk H.-P."/>
            <person name="Eisen J.A."/>
        </authorList>
    </citation>
    <scope>NUCLEOTIDE SEQUENCE [LARGE SCALE GENOMIC DNA]</scope>
    <source>
        <strain evidence="9 10">DSM 2279</strain>
    </source>
</reference>
<evidence type="ECO:0000256" key="4">
    <source>
        <dbReference type="ARBA" id="ARBA00022723"/>
    </source>
</evidence>
<dbReference type="Pfam" id="PF04032">
    <property type="entry name" value="Rpr2"/>
    <property type="match status" value="1"/>
</dbReference>
<comment type="subunit">
    <text evidence="8">Consists of a catalytic RNA component and at least 4-5 protein subunits.</text>
</comment>
<dbReference type="EMBL" id="CM001436">
    <property type="protein sequence ID" value="EHQ35779.1"/>
    <property type="molecule type" value="Genomic_DNA"/>
</dbReference>
<dbReference type="Gene3D" id="6.20.50.20">
    <property type="match status" value="1"/>
</dbReference>